<accession>A0A410P0Y6</accession>
<feature type="chain" id="PRO_5019261398" evidence="1">
    <location>
        <begin position="26"/>
        <end position="220"/>
    </location>
</feature>
<dbReference type="RefSeq" id="WP_128720501.1">
    <property type="nucleotide sequence ID" value="NZ_BJNC01000002.1"/>
</dbReference>
<evidence type="ECO:0000313" key="5">
    <source>
        <dbReference type="Proteomes" id="UP000596117"/>
    </source>
</evidence>
<gene>
    <name evidence="2" type="ORF">EQG53_16170</name>
    <name evidence="3" type="ORF">I6H83_06295</name>
</gene>
<reference evidence="3 5" key="2">
    <citation type="submission" date="2020-12" db="EMBL/GenBank/DDBJ databases">
        <title>FDA dAtabase for Regulatory Grade micrObial Sequences (FDA-ARGOS): Supporting development and validation of Infectious Disease Dx tests.</title>
        <authorList>
            <person name="Kerrigan L."/>
            <person name="Long C."/>
            <person name="Tallon L."/>
            <person name="Sadzewicz L."/>
            <person name="Zhao X."/>
            <person name="Boylan J."/>
            <person name="Ott S."/>
            <person name="Bowen H."/>
            <person name="Vavikolanu K."/>
            <person name="Mehta A."/>
            <person name="Aluvathingal J."/>
            <person name="Nadendla S."/>
            <person name="Yan Y."/>
            <person name="Sichtig H."/>
        </authorList>
    </citation>
    <scope>NUCLEOTIDE SEQUENCE [LARGE SCALE GENOMIC DNA]</scope>
    <source>
        <strain evidence="3 5">FDAARGOS_1026</strain>
    </source>
</reference>
<evidence type="ECO:0000256" key="1">
    <source>
        <dbReference type="SAM" id="SignalP"/>
    </source>
</evidence>
<reference evidence="2 4" key="1">
    <citation type="submission" date="2019-01" db="EMBL/GenBank/DDBJ databases">
        <title>Brevundimonas diminuta Genome sequencing and assembly.</title>
        <authorList>
            <person name="Chen H."/>
        </authorList>
    </citation>
    <scope>NUCLEOTIDE SEQUENCE [LARGE SCALE GENOMIC DNA]</scope>
    <source>
        <strain evidence="2">ATCC</strain>
        <strain evidence="4">ATCC(B) 19146</strain>
    </source>
</reference>
<feature type="signal peptide" evidence="1">
    <location>
        <begin position="1"/>
        <end position="25"/>
    </location>
</feature>
<dbReference type="Proteomes" id="UP000596117">
    <property type="component" value="Chromosome"/>
</dbReference>
<dbReference type="EMBL" id="CP066026">
    <property type="protein sequence ID" value="QQB90030.1"/>
    <property type="molecule type" value="Genomic_DNA"/>
</dbReference>
<dbReference type="AlphaFoldDB" id="A0A410P0Y6"/>
<dbReference type="Proteomes" id="UP000287388">
    <property type="component" value="Chromosome"/>
</dbReference>
<sequence length="220" mass="22344">MFRHTAAVLTVASVVALTACSNAEAPPPAEAGASALLSKAALPSECVDHPLLAAMPTVQTIASKPLTEVECQPFSISMTYGEPGTSAEILLIDSKAPVPEESGPMSGLLAAAQETAFKSVGAGVEMTKGLREAALSSPPALASIGGEDYLPVVMDAPSGEPIVIGVEPKDSGGRVGSAMSALKGRYGLTIHIEQDDLSGAAAARTAYQPYLSAMRLNALP</sequence>
<evidence type="ECO:0000313" key="3">
    <source>
        <dbReference type="EMBL" id="QQB90030.1"/>
    </source>
</evidence>
<evidence type="ECO:0000313" key="4">
    <source>
        <dbReference type="Proteomes" id="UP000287388"/>
    </source>
</evidence>
<keyword evidence="1" id="KW-0732">Signal</keyword>
<organism evidence="2 4">
    <name type="scientific">Brevundimonas diminuta</name>
    <name type="common">Pseudomonas diminuta</name>
    <dbReference type="NCBI Taxonomy" id="293"/>
    <lineage>
        <taxon>Bacteria</taxon>
        <taxon>Pseudomonadati</taxon>
        <taxon>Pseudomonadota</taxon>
        <taxon>Alphaproteobacteria</taxon>
        <taxon>Caulobacterales</taxon>
        <taxon>Caulobacteraceae</taxon>
        <taxon>Brevundimonas</taxon>
    </lineage>
</organism>
<dbReference type="PROSITE" id="PS51257">
    <property type="entry name" value="PROKAR_LIPOPROTEIN"/>
    <property type="match status" value="1"/>
</dbReference>
<proteinExistence type="predicted"/>
<keyword evidence="5" id="KW-1185">Reference proteome</keyword>
<evidence type="ECO:0000313" key="2">
    <source>
        <dbReference type="EMBL" id="QAT15755.1"/>
    </source>
</evidence>
<protein>
    <submittedName>
        <fullName evidence="2">Uncharacterized protein</fullName>
    </submittedName>
</protein>
<dbReference type="EMBL" id="CP035093">
    <property type="protein sequence ID" value="QAT15755.1"/>
    <property type="molecule type" value="Genomic_DNA"/>
</dbReference>
<name>A0A410P0Y6_BREDI</name>
<dbReference type="KEGG" id="bdm:EQG53_16170"/>